<keyword evidence="7 18" id="KW-0812">Transmembrane</keyword>
<gene>
    <name evidence="20" type="ORF">LOD99_143</name>
</gene>
<dbReference type="Pfam" id="PF04548">
    <property type="entry name" value="AIG1"/>
    <property type="match status" value="1"/>
</dbReference>
<comment type="caution">
    <text evidence="20">The sequence shown here is derived from an EMBL/GenBank/DDBJ whole genome shotgun (WGS) entry which is preliminary data.</text>
</comment>
<evidence type="ECO:0000256" key="13">
    <source>
        <dbReference type="ARBA" id="ARBA00022927"/>
    </source>
</evidence>
<dbReference type="InterPro" id="IPR006703">
    <property type="entry name" value="G_AIG1"/>
</dbReference>
<dbReference type="PANTHER" id="PTHR10903:SF135">
    <property type="entry name" value="TRANSLOCASE OF CHLOROPLAST 120, CHLOROPLASTIC-RELATED"/>
    <property type="match status" value="1"/>
</dbReference>
<keyword evidence="6" id="KW-0934">Plastid</keyword>
<keyword evidence="10" id="KW-0378">Hydrolase</keyword>
<comment type="subcellular location">
    <subcellularLocation>
        <location evidence="2">Membrane</location>
        <topology evidence="2">Single-pass membrane protein</topology>
    </subcellularLocation>
    <subcellularLocation>
        <location evidence="17">Plastid</location>
        <location evidence="17">Chloroplast outer membrane</location>
    </subcellularLocation>
</comment>
<evidence type="ECO:0000256" key="15">
    <source>
        <dbReference type="ARBA" id="ARBA00023134"/>
    </source>
</evidence>
<feature type="transmembrane region" description="Helical" evidence="18">
    <location>
        <begin position="513"/>
        <end position="535"/>
    </location>
</feature>
<dbReference type="GO" id="GO:0046872">
    <property type="term" value="F:metal ion binding"/>
    <property type="evidence" value="ECO:0007669"/>
    <property type="project" value="UniProtKB-KW"/>
</dbReference>
<organism evidence="20 21">
    <name type="scientific">Oopsacas minuta</name>
    <dbReference type="NCBI Taxonomy" id="111878"/>
    <lineage>
        <taxon>Eukaryota</taxon>
        <taxon>Metazoa</taxon>
        <taxon>Porifera</taxon>
        <taxon>Hexactinellida</taxon>
        <taxon>Hexasterophora</taxon>
        <taxon>Lyssacinosida</taxon>
        <taxon>Leucopsacidae</taxon>
        <taxon>Oopsacas</taxon>
    </lineage>
</organism>
<evidence type="ECO:0000256" key="14">
    <source>
        <dbReference type="ARBA" id="ARBA00022989"/>
    </source>
</evidence>
<evidence type="ECO:0000256" key="2">
    <source>
        <dbReference type="ARBA" id="ARBA00004167"/>
    </source>
</evidence>
<dbReference type="EMBL" id="JAKMXF010000111">
    <property type="protein sequence ID" value="KAI6657395.1"/>
    <property type="molecule type" value="Genomic_DNA"/>
</dbReference>
<protein>
    <recommendedName>
        <fullName evidence="19">AIG1-type G domain-containing protein</fullName>
    </recommendedName>
</protein>
<keyword evidence="15" id="KW-0342">GTP-binding</keyword>
<dbReference type="GO" id="GO:0015031">
    <property type="term" value="P:protein transport"/>
    <property type="evidence" value="ECO:0007669"/>
    <property type="project" value="UniProtKB-KW"/>
</dbReference>
<dbReference type="GO" id="GO:0005525">
    <property type="term" value="F:GTP binding"/>
    <property type="evidence" value="ECO:0007669"/>
    <property type="project" value="UniProtKB-KW"/>
</dbReference>
<proteinExistence type="inferred from homology"/>
<keyword evidence="16 18" id="KW-0472">Membrane</keyword>
<keyword evidence="8" id="KW-0479">Metal-binding</keyword>
<feature type="transmembrane region" description="Helical" evidence="18">
    <location>
        <begin position="486"/>
        <end position="507"/>
    </location>
</feature>
<keyword evidence="13" id="KW-0653">Protein transport</keyword>
<evidence type="ECO:0000313" key="21">
    <source>
        <dbReference type="Proteomes" id="UP001165289"/>
    </source>
</evidence>
<keyword evidence="14 18" id="KW-1133">Transmembrane helix</keyword>
<evidence type="ECO:0000256" key="5">
    <source>
        <dbReference type="ARBA" id="ARBA00022528"/>
    </source>
</evidence>
<evidence type="ECO:0000256" key="17">
    <source>
        <dbReference type="ARBA" id="ARBA00024013"/>
    </source>
</evidence>
<evidence type="ECO:0000256" key="9">
    <source>
        <dbReference type="ARBA" id="ARBA00022741"/>
    </source>
</evidence>
<keyword evidence="12" id="KW-0460">Magnesium</keyword>
<sequence length="565" mass="62214">MGLNYSQSVVDQRSIILLGETGAGKSSFGNFLLNSNSFVTGDGMLSTTQTVEQKSCQYTQDNLNIKLHVFDLPGLNDPRKIDITHLNNMYSALRNCSKCLSTLFAIVINIASPEQQQLSMSVSEIHSFLEKVELPDFNITDNALLVFSNAQGLGHTPEIQESELFQKIESCPLLYKLWTLVRFRHILVDSIRYTTDQNYWVDKMREVLKFTRPKVRVLLLGPYVNAQNDLLLLLRTKKSKLGEPDELPGYNENELNEVSLEFEGCSLSFEKSLDFTSIANIDTKDIEKSNLLNQLTGLINAITEAHTFTAFCVLIRMDIKITNSFVNGLKTLASAISEDKIDLFYNRCFFLFTHSDQPEVDKKCNAVFSNPKLKDMKQIRTSMGDRVSIINIKSSPEYVYDFLKQILSYSIAMKDKCYGKQYVSNMLSTGFDLSPPPPDPTPGYRYTPSKLTMGLIALGGGGIIALAGAATVLLTAGAATPAVAPVMLFAAHSSAVVAAPLIAAPVVAGGASVLGGALGVIGVGANAAVASTLFYKLVASKNKDKKDERDYEYDIAEENFKYVHS</sequence>
<dbReference type="Proteomes" id="UP001165289">
    <property type="component" value="Unassembled WGS sequence"/>
</dbReference>
<dbReference type="InterPro" id="IPR045058">
    <property type="entry name" value="GIMA/IAN/Toc"/>
</dbReference>
<dbReference type="GO" id="GO:0016787">
    <property type="term" value="F:hydrolase activity"/>
    <property type="evidence" value="ECO:0007669"/>
    <property type="project" value="UniProtKB-KW"/>
</dbReference>
<dbReference type="GO" id="GO:0016020">
    <property type="term" value="C:membrane"/>
    <property type="evidence" value="ECO:0007669"/>
    <property type="project" value="UniProtKB-SubCell"/>
</dbReference>
<dbReference type="PANTHER" id="PTHR10903">
    <property type="entry name" value="GTPASE, IMAP FAMILY MEMBER-RELATED"/>
    <property type="match status" value="1"/>
</dbReference>
<evidence type="ECO:0000256" key="11">
    <source>
        <dbReference type="ARBA" id="ARBA00022805"/>
    </source>
</evidence>
<evidence type="ECO:0000256" key="16">
    <source>
        <dbReference type="ARBA" id="ARBA00023136"/>
    </source>
</evidence>
<feature type="domain" description="AIG1-type G" evidence="19">
    <location>
        <begin position="14"/>
        <end position="190"/>
    </location>
</feature>
<dbReference type="AlphaFoldDB" id="A0AAV7K8T0"/>
<keyword evidence="11" id="KW-1002">Plastid outer membrane</keyword>
<dbReference type="Gene3D" id="3.40.50.300">
    <property type="entry name" value="P-loop containing nucleotide triphosphate hydrolases"/>
    <property type="match status" value="2"/>
</dbReference>
<evidence type="ECO:0000256" key="3">
    <source>
        <dbReference type="ARBA" id="ARBA00008535"/>
    </source>
</evidence>
<keyword evidence="4" id="KW-0813">Transport</keyword>
<keyword evidence="9" id="KW-0547">Nucleotide-binding</keyword>
<evidence type="ECO:0000256" key="10">
    <source>
        <dbReference type="ARBA" id="ARBA00022801"/>
    </source>
</evidence>
<evidence type="ECO:0000256" key="8">
    <source>
        <dbReference type="ARBA" id="ARBA00022723"/>
    </source>
</evidence>
<dbReference type="CDD" id="cd00882">
    <property type="entry name" value="Ras_like_GTPase"/>
    <property type="match status" value="1"/>
</dbReference>
<reference evidence="20 21" key="1">
    <citation type="journal article" date="2023" name="BMC Biol.">
        <title>The compact genome of the sponge Oopsacas minuta (Hexactinellida) is lacking key metazoan core genes.</title>
        <authorList>
            <person name="Santini S."/>
            <person name="Schenkelaars Q."/>
            <person name="Jourda C."/>
            <person name="Duchesne M."/>
            <person name="Belahbib H."/>
            <person name="Rocher C."/>
            <person name="Selva M."/>
            <person name="Riesgo A."/>
            <person name="Vervoort M."/>
            <person name="Leys S.P."/>
            <person name="Kodjabachian L."/>
            <person name="Le Bivic A."/>
            <person name="Borchiellini C."/>
            <person name="Claverie J.M."/>
            <person name="Renard E."/>
        </authorList>
    </citation>
    <scope>NUCLEOTIDE SEQUENCE [LARGE SCALE GENOMIC DNA]</scope>
    <source>
        <strain evidence="20">SPO-2</strain>
    </source>
</reference>
<evidence type="ECO:0000259" key="19">
    <source>
        <dbReference type="Pfam" id="PF04548"/>
    </source>
</evidence>
<evidence type="ECO:0000313" key="20">
    <source>
        <dbReference type="EMBL" id="KAI6657395.1"/>
    </source>
</evidence>
<evidence type="ECO:0000256" key="7">
    <source>
        <dbReference type="ARBA" id="ARBA00022692"/>
    </source>
</evidence>
<evidence type="ECO:0000256" key="12">
    <source>
        <dbReference type="ARBA" id="ARBA00022842"/>
    </source>
</evidence>
<dbReference type="InterPro" id="IPR027417">
    <property type="entry name" value="P-loop_NTPase"/>
</dbReference>
<keyword evidence="21" id="KW-1185">Reference proteome</keyword>
<name>A0AAV7K8T0_9METZ</name>
<dbReference type="SUPFAM" id="SSF52540">
    <property type="entry name" value="P-loop containing nucleoside triphosphate hydrolases"/>
    <property type="match status" value="1"/>
</dbReference>
<accession>A0AAV7K8T0</accession>
<feature type="transmembrane region" description="Helical" evidence="18">
    <location>
        <begin position="451"/>
        <end position="474"/>
    </location>
</feature>
<evidence type="ECO:0000256" key="1">
    <source>
        <dbReference type="ARBA" id="ARBA00001946"/>
    </source>
</evidence>
<evidence type="ECO:0000256" key="4">
    <source>
        <dbReference type="ARBA" id="ARBA00022448"/>
    </source>
</evidence>
<comment type="cofactor">
    <cofactor evidence="1">
        <name>Mg(2+)</name>
        <dbReference type="ChEBI" id="CHEBI:18420"/>
    </cofactor>
</comment>
<keyword evidence="5" id="KW-0150">Chloroplast</keyword>
<comment type="similarity">
    <text evidence="3">Belongs to the TRAFAC class TrmE-Era-EngA-EngB-Septin-like GTPase superfamily. AIG1/Toc34/Toc159-like paraseptin GTPase family. IAN subfamily.</text>
</comment>
<evidence type="ECO:0000256" key="18">
    <source>
        <dbReference type="SAM" id="Phobius"/>
    </source>
</evidence>
<evidence type="ECO:0000256" key="6">
    <source>
        <dbReference type="ARBA" id="ARBA00022640"/>
    </source>
</evidence>